<comment type="similarity">
    <text evidence="2">Belongs to the major facilitator superfamily. Metabolite:H+ Symporter (MHS) family (TC 2.A.1.6) family.</text>
</comment>
<feature type="domain" description="Major facilitator superfamily (MFS) profile" evidence="10">
    <location>
        <begin position="21"/>
        <end position="427"/>
    </location>
</feature>
<reference evidence="12" key="1">
    <citation type="submission" date="2018-05" db="EMBL/GenBank/DDBJ databases">
        <title>Ignatzschineria dubaiensis sp. nov., isolated from necrotic foot tissues of dromedaries (Camelus dromedarius) and associated maggots in Dubai, United Arab Emirates.</title>
        <authorList>
            <person name="Tsang C.C."/>
            <person name="Tang J.Y.M."/>
            <person name="Fong J.Y.H."/>
            <person name="Kinne J."/>
            <person name="Lee H.H."/>
            <person name="Joseph M."/>
            <person name="Jose S."/>
            <person name="Schuster R.K."/>
            <person name="Tang Y."/>
            <person name="Sivakumar S."/>
            <person name="Chen J.H.K."/>
            <person name="Teng J.L.L."/>
            <person name="Lau S.K.P."/>
            <person name="Wernery U."/>
            <person name="Woo P.C.Y."/>
        </authorList>
    </citation>
    <scope>NUCLEOTIDE SEQUENCE [LARGE SCALE GENOMIC DNA]</scope>
    <source>
        <strain evidence="12">KCTC 22644</strain>
    </source>
</reference>
<dbReference type="InterPro" id="IPR036259">
    <property type="entry name" value="MFS_trans_sf"/>
</dbReference>
<feature type="transmembrane region" description="Helical" evidence="9">
    <location>
        <begin position="336"/>
        <end position="364"/>
    </location>
</feature>
<feature type="transmembrane region" description="Helical" evidence="9">
    <location>
        <begin position="57"/>
        <end position="85"/>
    </location>
</feature>
<feature type="transmembrane region" description="Helical" evidence="9">
    <location>
        <begin position="312"/>
        <end position="330"/>
    </location>
</feature>
<feature type="transmembrane region" description="Helical" evidence="9">
    <location>
        <begin position="192"/>
        <end position="212"/>
    </location>
</feature>
<accession>A0A2U2AEL9</accession>
<name>A0A2U2AEL9_9GAMM</name>
<dbReference type="GO" id="GO:0005886">
    <property type="term" value="C:plasma membrane"/>
    <property type="evidence" value="ECO:0007669"/>
    <property type="project" value="UniProtKB-SubCell"/>
</dbReference>
<protein>
    <submittedName>
        <fullName evidence="11">MFS transporter</fullName>
    </submittedName>
</protein>
<organism evidence="11 12">
    <name type="scientific">Ignatzschineria ureiclastica</name>
    <dbReference type="NCBI Taxonomy" id="472582"/>
    <lineage>
        <taxon>Bacteria</taxon>
        <taxon>Pseudomonadati</taxon>
        <taxon>Pseudomonadota</taxon>
        <taxon>Gammaproteobacteria</taxon>
        <taxon>Cardiobacteriales</taxon>
        <taxon>Ignatzschineriaceae</taxon>
        <taxon>Ignatzschineria</taxon>
    </lineage>
</organism>
<evidence type="ECO:0000256" key="6">
    <source>
        <dbReference type="ARBA" id="ARBA00022847"/>
    </source>
</evidence>
<evidence type="ECO:0000256" key="7">
    <source>
        <dbReference type="ARBA" id="ARBA00022989"/>
    </source>
</evidence>
<dbReference type="Gene3D" id="1.20.1250.20">
    <property type="entry name" value="MFS general substrate transporter like domains"/>
    <property type="match status" value="2"/>
</dbReference>
<evidence type="ECO:0000256" key="2">
    <source>
        <dbReference type="ARBA" id="ARBA00008240"/>
    </source>
</evidence>
<dbReference type="InterPro" id="IPR051084">
    <property type="entry name" value="H+-coupled_symporters"/>
</dbReference>
<dbReference type="Pfam" id="PF07690">
    <property type="entry name" value="MFS_1"/>
    <property type="match status" value="1"/>
</dbReference>
<keyword evidence="3" id="KW-0813">Transport</keyword>
<dbReference type="PANTHER" id="PTHR43528:SF3">
    <property type="entry name" value="CITRATE-PROTON SYMPORTER"/>
    <property type="match status" value="1"/>
</dbReference>
<dbReference type="OrthoDB" id="3690818at2"/>
<dbReference type="InterPro" id="IPR011701">
    <property type="entry name" value="MFS"/>
</dbReference>
<evidence type="ECO:0000259" key="10">
    <source>
        <dbReference type="PROSITE" id="PS50850"/>
    </source>
</evidence>
<dbReference type="PROSITE" id="PS00216">
    <property type="entry name" value="SUGAR_TRANSPORT_1"/>
    <property type="match status" value="1"/>
</dbReference>
<keyword evidence="12" id="KW-1185">Reference proteome</keyword>
<feature type="transmembrane region" description="Helical" evidence="9">
    <location>
        <begin position="92"/>
        <end position="111"/>
    </location>
</feature>
<dbReference type="InterPro" id="IPR005829">
    <property type="entry name" value="Sugar_transporter_CS"/>
</dbReference>
<comment type="caution">
    <text evidence="11">The sequence shown here is derived from an EMBL/GenBank/DDBJ whole genome shotgun (WGS) entry which is preliminary data.</text>
</comment>
<feature type="transmembrane region" description="Helical" evidence="9">
    <location>
        <begin position="376"/>
        <end position="399"/>
    </location>
</feature>
<evidence type="ECO:0000256" key="3">
    <source>
        <dbReference type="ARBA" id="ARBA00022448"/>
    </source>
</evidence>
<dbReference type="SUPFAM" id="SSF103473">
    <property type="entry name" value="MFS general substrate transporter"/>
    <property type="match status" value="1"/>
</dbReference>
<evidence type="ECO:0000313" key="11">
    <source>
        <dbReference type="EMBL" id="PWD80999.1"/>
    </source>
</evidence>
<dbReference type="Proteomes" id="UP000245020">
    <property type="component" value="Unassembled WGS sequence"/>
</dbReference>
<evidence type="ECO:0000256" key="5">
    <source>
        <dbReference type="ARBA" id="ARBA00022692"/>
    </source>
</evidence>
<feature type="transmembrane region" description="Helical" evidence="9">
    <location>
        <begin position="405"/>
        <end position="423"/>
    </location>
</feature>
<keyword evidence="7 9" id="KW-1133">Transmembrane helix</keyword>
<dbReference type="EMBL" id="QEWQ01000004">
    <property type="protein sequence ID" value="PWD80999.1"/>
    <property type="molecule type" value="Genomic_DNA"/>
</dbReference>
<sequence>MRRFNVITVSKNDSRGARIKNIAGITMGNAIEFYDFGIYTVFAVLIGKLYFPADNEFAKLLLTFATIGVGFVTRPLGAVCIGLYADKYGRKPALLLTLFLMGLGTLIFVLTPTYDTIGIAAPILIISARLLQGFSLGGELGSSTAMLMEYANDQNRAFYGSWQMFSQNFNKLLASLIGGILGLVLSEDALTLWGWRAAFAVGLIIIPIALYIRRNLPETKEKTTDEATEKAILQELFQDYWKTLIAGVLIILGITASTYIIAYYMANYAATQLKMDFKYTVWAVTVSGLVQVVLSPFMGILTDKIGRKQMIFWTRMGIVLFIYPAFLLINKYPEPYMLFIVVAILAFFLVGNGIASIVLCAEIFPSRIRATGLSISYSFTVMIFGGFAQFFVTLLIGWTDNPLSPAFYVIATGLVSLIALLLVKETAGQPLE</sequence>
<dbReference type="AlphaFoldDB" id="A0A2U2AEL9"/>
<dbReference type="GO" id="GO:0015293">
    <property type="term" value="F:symporter activity"/>
    <property type="evidence" value="ECO:0007669"/>
    <property type="project" value="UniProtKB-KW"/>
</dbReference>
<keyword evidence="6" id="KW-0769">Symport</keyword>
<comment type="subcellular location">
    <subcellularLocation>
        <location evidence="1">Cell membrane</location>
        <topology evidence="1">Multi-pass membrane protein</topology>
    </subcellularLocation>
</comment>
<dbReference type="PANTHER" id="PTHR43528">
    <property type="entry name" value="ALPHA-KETOGLUTARATE PERMEASE"/>
    <property type="match status" value="1"/>
</dbReference>
<keyword evidence="4" id="KW-1003">Cell membrane</keyword>
<gene>
    <name evidence="11" type="ORF">DC083_07835</name>
</gene>
<evidence type="ECO:0000313" key="12">
    <source>
        <dbReference type="Proteomes" id="UP000245020"/>
    </source>
</evidence>
<dbReference type="InterPro" id="IPR020846">
    <property type="entry name" value="MFS_dom"/>
</dbReference>
<evidence type="ECO:0000256" key="9">
    <source>
        <dbReference type="SAM" id="Phobius"/>
    </source>
</evidence>
<feature type="transmembrane region" description="Helical" evidence="9">
    <location>
        <begin position="244"/>
        <end position="265"/>
    </location>
</feature>
<keyword evidence="8 9" id="KW-0472">Membrane</keyword>
<proteinExistence type="inferred from homology"/>
<feature type="transmembrane region" description="Helical" evidence="9">
    <location>
        <begin position="277"/>
        <end position="300"/>
    </location>
</feature>
<evidence type="ECO:0000256" key="8">
    <source>
        <dbReference type="ARBA" id="ARBA00023136"/>
    </source>
</evidence>
<dbReference type="PROSITE" id="PS50850">
    <property type="entry name" value="MFS"/>
    <property type="match status" value="1"/>
</dbReference>
<evidence type="ECO:0000256" key="1">
    <source>
        <dbReference type="ARBA" id="ARBA00004651"/>
    </source>
</evidence>
<dbReference type="FunFam" id="1.20.1250.20:FF:000001">
    <property type="entry name" value="Dicarboxylate MFS transporter"/>
    <property type="match status" value="1"/>
</dbReference>
<keyword evidence="5 9" id="KW-0812">Transmembrane</keyword>
<evidence type="ECO:0000256" key="4">
    <source>
        <dbReference type="ARBA" id="ARBA00022475"/>
    </source>
</evidence>